<comment type="similarity">
    <text evidence="2 10">Belongs to the calycin superfamily. Lipocalin family.</text>
</comment>
<evidence type="ECO:0000313" key="13">
    <source>
        <dbReference type="Proteomes" id="UP000006671"/>
    </source>
</evidence>
<dbReference type="GO" id="GO:0000302">
    <property type="term" value="P:response to reactive oxygen species"/>
    <property type="evidence" value="ECO:0007669"/>
    <property type="project" value="TreeGrafter"/>
</dbReference>
<keyword evidence="4" id="KW-0813">Transport</keyword>
<dbReference type="OMA" id="EDMKNPA"/>
<dbReference type="eggNOG" id="KOG4824">
    <property type="taxonomic scope" value="Eukaryota"/>
</dbReference>
<dbReference type="Gene3D" id="2.40.128.20">
    <property type="match status" value="1"/>
</dbReference>
<dbReference type="InterPro" id="IPR003057">
    <property type="entry name" value="Invtbrt_color"/>
</dbReference>
<dbReference type="InterPro" id="IPR022272">
    <property type="entry name" value="Lipocalin_CS"/>
</dbReference>
<dbReference type="SUPFAM" id="SSF50814">
    <property type="entry name" value="Lipocalins"/>
    <property type="match status" value="1"/>
</dbReference>
<dbReference type="PROSITE" id="PS00213">
    <property type="entry name" value="LIPOCALIN"/>
    <property type="match status" value="1"/>
</dbReference>
<feature type="chain" id="PRO_5013436046" description="Apolipoprotein D" evidence="10">
    <location>
        <begin position="24"/>
        <end position="188"/>
    </location>
</feature>
<dbReference type="GeneID" id="8848335"/>
<proteinExistence type="inferred from homology"/>
<keyword evidence="5" id="KW-0964">Secreted</keyword>
<keyword evidence="8" id="KW-1015">Disulfide bond</keyword>
<dbReference type="GO" id="GO:0008289">
    <property type="term" value="F:lipid binding"/>
    <property type="evidence" value="ECO:0007669"/>
    <property type="project" value="UniProtKB-KW"/>
</dbReference>
<keyword evidence="13" id="KW-1185">Reference proteome</keyword>
<feature type="signal peptide" evidence="10">
    <location>
        <begin position="1"/>
        <end position="23"/>
    </location>
</feature>
<evidence type="ECO:0000256" key="7">
    <source>
        <dbReference type="ARBA" id="ARBA00023121"/>
    </source>
</evidence>
<dbReference type="GO" id="GO:0005737">
    <property type="term" value="C:cytoplasm"/>
    <property type="evidence" value="ECO:0007669"/>
    <property type="project" value="TreeGrafter"/>
</dbReference>
<dbReference type="Pfam" id="PF08212">
    <property type="entry name" value="Lipocalin_2"/>
    <property type="match status" value="1"/>
</dbReference>
<accession>D2VEH3</accession>
<dbReference type="OrthoDB" id="565904at2759"/>
<dbReference type="GO" id="GO:0006629">
    <property type="term" value="P:lipid metabolic process"/>
    <property type="evidence" value="ECO:0007669"/>
    <property type="project" value="TreeGrafter"/>
</dbReference>
<keyword evidence="6 10" id="KW-0732">Signal</keyword>
<protein>
    <recommendedName>
        <fullName evidence="3">Apolipoprotein D</fullName>
    </recommendedName>
</protein>
<dbReference type="InterPro" id="IPR012674">
    <property type="entry name" value="Calycin"/>
</dbReference>
<dbReference type="RefSeq" id="XP_002677621.1">
    <property type="nucleotide sequence ID" value="XM_002677575.1"/>
</dbReference>
<dbReference type="AlphaFoldDB" id="D2VEH3"/>
<evidence type="ECO:0000256" key="2">
    <source>
        <dbReference type="ARBA" id="ARBA00006889"/>
    </source>
</evidence>
<evidence type="ECO:0000256" key="1">
    <source>
        <dbReference type="ARBA" id="ARBA00004613"/>
    </source>
</evidence>
<dbReference type="VEuPathDB" id="AmoebaDB:NAEGRDRAFT_67279"/>
<gene>
    <name evidence="12" type="ORF">NAEGRDRAFT_67279</name>
</gene>
<organism evidence="13">
    <name type="scientific">Naegleria gruberi</name>
    <name type="common">Amoeba</name>
    <dbReference type="NCBI Taxonomy" id="5762"/>
    <lineage>
        <taxon>Eukaryota</taxon>
        <taxon>Discoba</taxon>
        <taxon>Heterolobosea</taxon>
        <taxon>Tetramitia</taxon>
        <taxon>Eutetramitia</taxon>
        <taxon>Vahlkampfiidae</taxon>
        <taxon>Naegleria</taxon>
    </lineage>
</organism>
<evidence type="ECO:0000256" key="5">
    <source>
        <dbReference type="ARBA" id="ARBA00022525"/>
    </source>
</evidence>
<keyword evidence="7" id="KW-0446">Lipid-binding</keyword>
<evidence type="ECO:0000313" key="12">
    <source>
        <dbReference type="EMBL" id="EFC44877.1"/>
    </source>
</evidence>
<evidence type="ECO:0000256" key="3">
    <source>
        <dbReference type="ARBA" id="ARBA00019890"/>
    </source>
</evidence>
<dbReference type="PIRSF" id="PIRSF036893">
    <property type="entry name" value="Lipocalin_ApoD"/>
    <property type="match status" value="1"/>
</dbReference>
<evidence type="ECO:0000256" key="6">
    <source>
        <dbReference type="ARBA" id="ARBA00022729"/>
    </source>
</evidence>
<dbReference type="Proteomes" id="UP000006671">
    <property type="component" value="Unassembled WGS sequence"/>
</dbReference>
<dbReference type="CDD" id="cd19437">
    <property type="entry name" value="lipocalin_apoD-like"/>
    <property type="match status" value="1"/>
</dbReference>
<feature type="domain" description="Lipocalin/cytosolic fatty-acid binding" evidence="11">
    <location>
        <begin position="38"/>
        <end position="184"/>
    </location>
</feature>
<dbReference type="FunFam" id="2.40.128.20:FF:000003">
    <property type="entry name" value="Apolipoprotein D"/>
    <property type="match status" value="1"/>
</dbReference>
<sequence>MFKQTLLIAVIVISLLYTTFVSADWGKCQKVSTMQEFNLAKYMGLWYEIARFDNIMERGGVCIQANYTINPKEPSQVLVSNSEIYDGNLTTVTGVGYCPDDKEPAKLLVSVGGNPFYAPYWVIDTDYNNYAMVFSCFSVLGVYHYEISWILGRQRQLPQQTLSNIMVAFRKQGIDSSRFILTKQVGCK</sequence>
<evidence type="ECO:0000256" key="4">
    <source>
        <dbReference type="ARBA" id="ARBA00022448"/>
    </source>
</evidence>
<dbReference type="PRINTS" id="PR01273">
    <property type="entry name" value="INVTBRTCOLOR"/>
</dbReference>
<dbReference type="InParanoid" id="D2VEH3"/>
<dbReference type="PANTHER" id="PTHR10612:SF34">
    <property type="entry name" value="APOLIPOPROTEIN D"/>
    <property type="match status" value="1"/>
</dbReference>
<evidence type="ECO:0000259" key="11">
    <source>
        <dbReference type="Pfam" id="PF08212"/>
    </source>
</evidence>
<dbReference type="KEGG" id="ngr:NAEGRDRAFT_67279"/>
<comment type="subcellular location">
    <subcellularLocation>
        <location evidence="1">Secreted</location>
    </subcellularLocation>
</comment>
<dbReference type="PRINTS" id="PR00179">
    <property type="entry name" value="LIPOCALIN"/>
</dbReference>
<dbReference type="GO" id="GO:0031409">
    <property type="term" value="F:pigment binding"/>
    <property type="evidence" value="ECO:0007669"/>
    <property type="project" value="InterPro"/>
</dbReference>
<dbReference type="GO" id="GO:0005576">
    <property type="term" value="C:extracellular region"/>
    <property type="evidence" value="ECO:0007669"/>
    <property type="project" value="UniProtKB-SubCell"/>
</dbReference>
<evidence type="ECO:0000256" key="9">
    <source>
        <dbReference type="ARBA" id="ARBA00023180"/>
    </source>
</evidence>
<dbReference type="InterPro" id="IPR000566">
    <property type="entry name" value="Lipocln_cytosolic_FA-bd_dom"/>
</dbReference>
<evidence type="ECO:0000256" key="8">
    <source>
        <dbReference type="ARBA" id="ARBA00023157"/>
    </source>
</evidence>
<dbReference type="EMBL" id="GG738866">
    <property type="protein sequence ID" value="EFC44877.1"/>
    <property type="molecule type" value="Genomic_DNA"/>
</dbReference>
<evidence type="ECO:0000256" key="10">
    <source>
        <dbReference type="PIRNR" id="PIRNR036893"/>
    </source>
</evidence>
<name>D2VEH3_NAEGR</name>
<keyword evidence="9" id="KW-0325">Glycoprotein</keyword>
<dbReference type="PANTHER" id="PTHR10612">
    <property type="entry name" value="APOLIPOPROTEIN D"/>
    <property type="match status" value="1"/>
</dbReference>
<dbReference type="InterPro" id="IPR022271">
    <property type="entry name" value="Lipocalin_ApoD"/>
</dbReference>
<reference evidence="12 13" key="1">
    <citation type="journal article" date="2010" name="Cell">
        <title>The genome of Naegleria gruberi illuminates early eukaryotic versatility.</title>
        <authorList>
            <person name="Fritz-Laylin L.K."/>
            <person name="Prochnik S.E."/>
            <person name="Ginger M.L."/>
            <person name="Dacks J.B."/>
            <person name="Carpenter M.L."/>
            <person name="Field M.C."/>
            <person name="Kuo A."/>
            <person name="Paredez A."/>
            <person name="Chapman J."/>
            <person name="Pham J."/>
            <person name="Shu S."/>
            <person name="Neupane R."/>
            <person name="Cipriano M."/>
            <person name="Mancuso J."/>
            <person name="Tu H."/>
            <person name="Salamov A."/>
            <person name="Lindquist E."/>
            <person name="Shapiro H."/>
            <person name="Lucas S."/>
            <person name="Grigoriev I.V."/>
            <person name="Cande W.Z."/>
            <person name="Fulton C."/>
            <person name="Rokhsar D.S."/>
            <person name="Dawson S.C."/>
        </authorList>
    </citation>
    <scope>NUCLEOTIDE SEQUENCE [LARGE SCALE GENOMIC DNA]</scope>
    <source>
        <strain evidence="12 13">NEG-M</strain>
    </source>
</reference>